<feature type="transmembrane region" description="Helical" evidence="1">
    <location>
        <begin position="33"/>
        <end position="53"/>
    </location>
</feature>
<organism evidence="2 3">
    <name type="scientific">Sphingomonas paeninsulae</name>
    <dbReference type="NCBI Taxonomy" id="2319844"/>
    <lineage>
        <taxon>Bacteria</taxon>
        <taxon>Pseudomonadati</taxon>
        <taxon>Pseudomonadota</taxon>
        <taxon>Alphaproteobacteria</taxon>
        <taxon>Sphingomonadales</taxon>
        <taxon>Sphingomonadaceae</taxon>
        <taxon>Sphingomonas</taxon>
    </lineage>
</organism>
<name>A0A494THP2_SPHPE</name>
<dbReference type="EMBL" id="CP032828">
    <property type="protein sequence ID" value="AYJ84948.1"/>
    <property type="molecule type" value="Genomic_DNA"/>
</dbReference>
<evidence type="ECO:0000256" key="1">
    <source>
        <dbReference type="SAM" id="Phobius"/>
    </source>
</evidence>
<keyword evidence="1" id="KW-1133">Transmembrane helix</keyword>
<keyword evidence="2" id="KW-0614">Plasmid</keyword>
<dbReference type="OrthoDB" id="7572093at2"/>
<protein>
    <submittedName>
        <fullName evidence="2">Uncharacterized protein</fullName>
    </submittedName>
</protein>
<keyword evidence="1" id="KW-0812">Transmembrane</keyword>
<feature type="transmembrane region" description="Helical" evidence="1">
    <location>
        <begin position="6"/>
        <end position="26"/>
    </location>
</feature>
<dbReference type="AlphaFoldDB" id="A0A494THP2"/>
<feature type="transmembrane region" description="Helical" evidence="1">
    <location>
        <begin position="59"/>
        <end position="90"/>
    </location>
</feature>
<gene>
    <name evidence="2" type="ORF">D3Y57_02500</name>
</gene>
<geneLocation type="plasmid" evidence="2">
    <name>unnamed1</name>
</geneLocation>
<evidence type="ECO:0000313" key="3">
    <source>
        <dbReference type="Proteomes" id="UP000276254"/>
    </source>
</evidence>
<reference evidence="2 3" key="1">
    <citation type="submission" date="2018-09" db="EMBL/GenBank/DDBJ databases">
        <title>Sphingomonas peninsula sp. nov., isolated from fildes peninsula, Antarctic soil.</title>
        <authorList>
            <person name="Yingchao G."/>
        </authorList>
    </citation>
    <scope>NUCLEOTIDE SEQUENCE [LARGE SCALE GENOMIC DNA]</scope>
    <source>
        <strain evidence="2 3">YZ-8</strain>
        <plasmid evidence="2 3">unnamed1</plasmid>
    </source>
</reference>
<keyword evidence="3" id="KW-1185">Reference proteome</keyword>
<dbReference type="Proteomes" id="UP000276254">
    <property type="component" value="Plasmid unnamed1"/>
</dbReference>
<keyword evidence="1" id="KW-0472">Membrane</keyword>
<accession>A0A494THP2</accession>
<evidence type="ECO:0000313" key="2">
    <source>
        <dbReference type="EMBL" id="AYJ84948.1"/>
    </source>
</evidence>
<dbReference type="KEGG" id="spha:D3Y57_02500"/>
<sequence>MDLSSFILIPLAALITACWIVGAAVLSKQAPSFRAQFTLSYGLGVIFMEPWRIASWQDLGMFVVMLVMLAFWVGAGCLIGGLPATFAVFVGTKLRHRFGP</sequence>
<proteinExistence type="predicted"/>